<dbReference type="Gene3D" id="2.60.220.50">
    <property type="match status" value="1"/>
</dbReference>
<dbReference type="Pfam" id="PF01825">
    <property type="entry name" value="GPS"/>
    <property type="match status" value="1"/>
</dbReference>
<evidence type="ECO:0000256" key="7">
    <source>
        <dbReference type="ARBA" id="ARBA00023157"/>
    </source>
</evidence>
<dbReference type="InterPro" id="IPR000434">
    <property type="entry name" value="PC1"/>
</dbReference>
<dbReference type="Proteomes" id="UP000728032">
    <property type="component" value="Unassembled WGS sequence"/>
</dbReference>
<evidence type="ECO:0000256" key="9">
    <source>
        <dbReference type="SAM" id="MobiDB-lite"/>
    </source>
</evidence>
<dbReference type="Gene3D" id="1.10.287.70">
    <property type="match status" value="1"/>
</dbReference>
<evidence type="ECO:0000256" key="6">
    <source>
        <dbReference type="ARBA" id="ARBA00023136"/>
    </source>
</evidence>
<keyword evidence="5 10" id="KW-1133">Transmembrane helix</keyword>
<evidence type="ECO:0000256" key="1">
    <source>
        <dbReference type="ARBA" id="ARBA00004141"/>
    </source>
</evidence>
<dbReference type="GO" id="GO:0050982">
    <property type="term" value="P:detection of mechanical stimulus"/>
    <property type="evidence" value="ECO:0007669"/>
    <property type="project" value="TreeGrafter"/>
</dbReference>
<keyword evidence="3 10" id="KW-0812">Transmembrane</keyword>
<dbReference type="InterPro" id="IPR042060">
    <property type="entry name" value="PLAT_polycystin1"/>
</dbReference>
<organism evidence="13">
    <name type="scientific">Oppiella nova</name>
    <dbReference type="NCBI Taxonomy" id="334625"/>
    <lineage>
        <taxon>Eukaryota</taxon>
        <taxon>Metazoa</taxon>
        <taxon>Ecdysozoa</taxon>
        <taxon>Arthropoda</taxon>
        <taxon>Chelicerata</taxon>
        <taxon>Arachnida</taxon>
        <taxon>Acari</taxon>
        <taxon>Acariformes</taxon>
        <taxon>Sarcoptiformes</taxon>
        <taxon>Oribatida</taxon>
        <taxon>Brachypylina</taxon>
        <taxon>Oppioidea</taxon>
        <taxon>Oppiidae</taxon>
        <taxon>Oppiella</taxon>
    </lineage>
</organism>
<evidence type="ECO:0000256" key="3">
    <source>
        <dbReference type="ARBA" id="ARBA00022692"/>
    </source>
</evidence>
<evidence type="ECO:0000256" key="2">
    <source>
        <dbReference type="ARBA" id="ARBA00007200"/>
    </source>
</evidence>
<evidence type="ECO:0000313" key="14">
    <source>
        <dbReference type="Proteomes" id="UP000728032"/>
    </source>
</evidence>
<proteinExistence type="inferred from homology"/>
<evidence type="ECO:0000313" key="13">
    <source>
        <dbReference type="EMBL" id="CAD7642317.1"/>
    </source>
</evidence>
<feature type="transmembrane region" description="Helical" evidence="10">
    <location>
        <begin position="663"/>
        <end position="684"/>
    </location>
</feature>
<dbReference type="PANTHER" id="PTHR10877">
    <property type="entry name" value="POLYCYSTIN FAMILY MEMBER"/>
    <property type="match status" value="1"/>
</dbReference>
<dbReference type="PROSITE" id="PS50221">
    <property type="entry name" value="GAIN_B"/>
    <property type="match status" value="1"/>
</dbReference>
<keyword evidence="6 10" id="KW-0472">Membrane</keyword>
<feature type="region of interest" description="Disordered" evidence="9">
    <location>
        <begin position="1565"/>
        <end position="1585"/>
    </location>
</feature>
<dbReference type="SUPFAM" id="SSF49723">
    <property type="entry name" value="Lipase/lipooxygenase domain (PLAT/LH2 domain)"/>
    <property type="match status" value="1"/>
</dbReference>
<protein>
    <recommendedName>
        <fullName evidence="15">Polycystic kidney disease protein 1-like 2</fullName>
    </recommendedName>
</protein>
<dbReference type="EMBL" id="CAJPVJ010001054">
    <property type="protein sequence ID" value="CAG2163974.1"/>
    <property type="molecule type" value="Genomic_DNA"/>
</dbReference>
<comment type="similarity">
    <text evidence="2">Belongs to the polycystin family.</text>
</comment>
<sequence length="1614" mass="183669">MAATVQVESPQQLIDFLTFAVGTMGGIVNRMTEQIISGVVMPTDRSKAWNLDYSVEVPDEDEEPDYIMDSKTSISDALEKAVIQSERKGAELQIRAMIELTIKLVLSMLRNIVVGEKPIEFVAPSGLTLTIAMYSKGSLSNQTIQHGDAVYVFPDVCDILANSGDQCLGNETLGTLAVSWPAILESYGNSVDLLSADTKTLQLLVLNESLHILEVRNTSKPFSIIVPRNGADGSEGSQALPDPTYVQPKIKWYEQMVYHQFMIEKSDSAVNIEVGPTNPNAEVLLFIKYLHKPMYDYYDILIPLRAIKSRFTDTYDIFLSNEIINNRTGFFYVGVVEVNRTELLRSSEAYLLDEIIVNENNSLTNYTAGVSNYTLPGITRDFSTNYSMRIFTSGCYFYDYHKKIWSADGCHVESANQLMTHCKCNHLTSFGSGFFIQPNSIDFSYVFANAGFADNVTIYMTIAITMLLYVILLIWARREDRLDLTRIGATPLPDNDPTSKYLYEITVFTGDRDAAATDSKVYFILSGDDDETEVRHFEDPNRKIFRMGANDSFVMAVPRKLGRLNYCRIWHDNSGSGKFRSWFLSFIVVRDVQTGEKYEFICNKWLAVEKDDGIVDRLLPVAGRGEATEFTHLFNQTTQKNLADGHLWFSVFMRPPRSRFTRVQRVSCCMALLYLSMLVNAMWYERVPPKPSSGLDFGPFTLSPEQIGVGFFSNLIVFPPTFIIIFFFRKSRLRQLRPSRISEALKKQNISHRQGSAGSQRSIISSNNNKIGSNVTLCAVDEPKDRQNSFEMFEKRSTTKKLAKKKPKLTLPYWCRYVGWALCFVSIAVSVFFLWAYGIQFGDEKTKKWITSLIISFFASILVTQPVKVFITAMILSTLFKSPDNDVDDSEDDEEDVDIDLLEDEEWLHCSTPARKKDRSRVYRPPNMTSLERTKLQRLKELKMSAILKDIGSYLFFLWILTVVSYGNRDPNAFLMKETLVKTFVDGTNGGQNFLAVKDANQLWSWSNSTLIPGLLIGDWYNGYKSYGLRGFLNDRVNRMMGYGVLRQVRIKPQTCQVDSRLRPLTTSTCRAFANMINEDRKSYRVGWTQESDLSYVNESLPMSRSGNLNPSRSKKDEWNYRKPSELDGLPFWGRRSGNLNPSRSKKDEWNYRKPSELDGLPFWGKLDVYSGGGFVIALKGSREELSDKIKSLKQTQWIDGRSRAIFAEFSVYNAQVNLFGIVSMVAEFQPGGGIIPNYRIDVVRLMRYHQGFGLFIILCELTYVGFIVFFTVREFKNWRNQGRNYFKSYWNWAEVIMICLSYAAMVLYVYRIILTQQILSVFNTTHGNGYVKLQYVTTIDEMFGYIIAFTTFVAILKFIRILRFNKRMGILYSTLNQCSKDLKSFCIVFCTVFFAFVQMFYLLFGLQISDFSSFVNSAETTFGMVTGKFDFDAISAASPLLGPLAFFVFVLVAAIVLINIFLTLIISAFESVKHDVMKQNNDYEIMDFMMKKVKGMFGLATADPGAGAGDADDTANTIEEQLTLFPDKIDRLLHYINDMYFDGQLDVNNKSAVRRMALNANRARVTPTPVPPPTAGGRRRARGRQSQANLAARLSQPKIQVLDWMEVDEDAKK</sequence>
<dbReference type="CDD" id="cd01752">
    <property type="entry name" value="PLAT_polycystin"/>
    <property type="match status" value="1"/>
</dbReference>
<dbReference type="SMART" id="SM00303">
    <property type="entry name" value="GPS"/>
    <property type="match status" value="1"/>
</dbReference>
<feature type="transmembrane region" description="Helical" evidence="10">
    <location>
        <begin position="456"/>
        <end position="476"/>
    </location>
</feature>
<feature type="transmembrane region" description="Helical" evidence="10">
    <location>
        <begin position="707"/>
        <end position="728"/>
    </location>
</feature>
<evidence type="ECO:0000256" key="10">
    <source>
        <dbReference type="SAM" id="Phobius"/>
    </source>
</evidence>
<dbReference type="SMART" id="SM00308">
    <property type="entry name" value="LH2"/>
    <property type="match status" value="1"/>
</dbReference>
<evidence type="ECO:0000259" key="11">
    <source>
        <dbReference type="PROSITE" id="PS50095"/>
    </source>
</evidence>
<feature type="transmembrane region" description="Helical" evidence="10">
    <location>
        <begin position="947"/>
        <end position="967"/>
    </location>
</feature>
<evidence type="ECO:0000256" key="8">
    <source>
        <dbReference type="PROSITE-ProRule" id="PRU00152"/>
    </source>
</evidence>
<gene>
    <name evidence="13" type="ORF">ONB1V03_LOCUS3535</name>
</gene>
<accession>A0A7R9QFH7</accession>
<keyword evidence="7" id="KW-1015">Disulfide bond</keyword>
<dbReference type="PRINTS" id="PR00500">
    <property type="entry name" value="POLYCYSTIN1"/>
</dbReference>
<dbReference type="PROSITE" id="PS50095">
    <property type="entry name" value="PLAT"/>
    <property type="match status" value="1"/>
</dbReference>
<dbReference type="InterPro" id="IPR000203">
    <property type="entry name" value="GPS"/>
</dbReference>
<dbReference type="Pfam" id="PF08016">
    <property type="entry name" value="PKD_channel"/>
    <property type="match status" value="1"/>
</dbReference>
<feature type="transmembrane region" description="Helical" evidence="10">
    <location>
        <begin position="1293"/>
        <end position="1314"/>
    </location>
</feature>
<dbReference type="InterPro" id="IPR057244">
    <property type="entry name" value="GAIN_B"/>
</dbReference>
<dbReference type="FunFam" id="1.10.287.70:FF:000086">
    <property type="entry name" value="Polycystic kidney disease 2"/>
    <property type="match status" value="1"/>
</dbReference>
<feature type="domain" description="PLAT" evidence="11">
    <location>
        <begin position="501"/>
        <end position="620"/>
    </location>
</feature>
<dbReference type="GO" id="GO:0016020">
    <property type="term" value="C:membrane"/>
    <property type="evidence" value="ECO:0007669"/>
    <property type="project" value="UniProtKB-SubCell"/>
</dbReference>
<comment type="caution">
    <text evidence="8">Lacks conserved residue(s) required for the propagation of feature annotation.</text>
</comment>
<dbReference type="InterPro" id="IPR046791">
    <property type="entry name" value="Polycystin_dom"/>
</dbReference>
<evidence type="ECO:0000256" key="4">
    <source>
        <dbReference type="ARBA" id="ARBA00022729"/>
    </source>
</evidence>
<evidence type="ECO:0000256" key="5">
    <source>
        <dbReference type="ARBA" id="ARBA00022989"/>
    </source>
</evidence>
<dbReference type="Pfam" id="PF01477">
    <property type="entry name" value="PLAT"/>
    <property type="match status" value="1"/>
</dbReference>
<feature type="transmembrane region" description="Helical" evidence="10">
    <location>
        <begin position="849"/>
        <end position="871"/>
    </location>
</feature>
<comment type="subcellular location">
    <subcellularLocation>
        <location evidence="1">Membrane</location>
        <topology evidence="1">Multi-pass membrane protein</topology>
    </subcellularLocation>
</comment>
<dbReference type="FunFam" id="2.60.60.20:FF:000034">
    <property type="entry name" value="Pkd1l2, putative"/>
    <property type="match status" value="1"/>
</dbReference>
<dbReference type="EMBL" id="OC915879">
    <property type="protein sequence ID" value="CAD7642317.1"/>
    <property type="molecule type" value="Genomic_DNA"/>
</dbReference>
<dbReference type="InterPro" id="IPR046338">
    <property type="entry name" value="GAIN_dom_sf"/>
</dbReference>
<dbReference type="InterPro" id="IPR001024">
    <property type="entry name" value="PLAT/LH2_dom"/>
</dbReference>
<reference evidence="13" key="1">
    <citation type="submission" date="2020-11" db="EMBL/GenBank/DDBJ databases">
        <authorList>
            <person name="Tran Van P."/>
        </authorList>
    </citation>
    <scope>NUCLEOTIDE SEQUENCE</scope>
</reference>
<keyword evidence="14" id="KW-1185">Reference proteome</keyword>
<evidence type="ECO:0000259" key="12">
    <source>
        <dbReference type="PROSITE" id="PS50221"/>
    </source>
</evidence>
<feature type="transmembrane region" description="Helical" evidence="10">
    <location>
        <begin position="1383"/>
        <end position="1405"/>
    </location>
</feature>
<evidence type="ECO:0008006" key="15">
    <source>
        <dbReference type="Google" id="ProtNLM"/>
    </source>
</evidence>
<dbReference type="InterPro" id="IPR036392">
    <property type="entry name" value="PLAT/LH2_dom_sf"/>
</dbReference>
<dbReference type="Gene3D" id="2.60.60.20">
    <property type="entry name" value="PLAT/LH2 domain"/>
    <property type="match status" value="1"/>
</dbReference>
<dbReference type="PANTHER" id="PTHR10877:SF150">
    <property type="entry name" value="REJ DOMAIN-CONTAINING PROTEIN"/>
    <property type="match status" value="1"/>
</dbReference>
<feature type="transmembrane region" description="Helical" evidence="10">
    <location>
        <begin position="814"/>
        <end position="837"/>
    </location>
</feature>
<name>A0A7R9QFH7_9ACAR</name>
<dbReference type="OrthoDB" id="444119at2759"/>
<feature type="transmembrane region" description="Helical" evidence="10">
    <location>
        <begin position="1445"/>
        <end position="1470"/>
    </location>
</feature>
<dbReference type="Pfam" id="PF20519">
    <property type="entry name" value="Polycystin_dom"/>
    <property type="match status" value="1"/>
</dbReference>
<feature type="transmembrane region" description="Helical" evidence="10">
    <location>
        <begin position="1253"/>
        <end position="1273"/>
    </location>
</feature>
<dbReference type="InterPro" id="IPR013122">
    <property type="entry name" value="PKD1_2_channel"/>
</dbReference>
<dbReference type="InterPro" id="IPR051223">
    <property type="entry name" value="Polycystin"/>
</dbReference>
<feature type="transmembrane region" description="Helical" evidence="10">
    <location>
        <begin position="1343"/>
        <end position="1363"/>
    </location>
</feature>
<keyword evidence="4" id="KW-0732">Signal</keyword>
<feature type="domain" description="GAIN-B" evidence="12">
    <location>
        <begin position="296"/>
        <end position="442"/>
    </location>
</feature>
<dbReference type="GO" id="GO:0005262">
    <property type="term" value="F:calcium channel activity"/>
    <property type="evidence" value="ECO:0007669"/>
    <property type="project" value="TreeGrafter"/>
</dbReference>